<evidence type="ECO:0008006" key="3">
    <source>
        <dbReference type="Google" id="ProtNLM"/>
    </source>
</evidence>
<protein>
    <recommendedName>
        <fullName evidence="3">GNAT family N-acetyltransferase</fullName>
    </recommendedName>
</protein>
<name>A0ABR6MZT1_9DEIO</name>
<dbReference type="Proteomes" id="UP000536909">
    <property type="component" value="Unassembled WGS sequence"/>
</dbReference>
<evidence type="ECO:0000313" key="1">
    <source>
        <dbReference type="EMBL" id="MBB5297449.1"/>
    </source>
</evidence>
<dbReference type="InterPro" id="IPR016181">
    <property type="entry name" value="Acyl_CoA_acyltransferase"/>
</dbReference>
<sequence>GEQWGQNGPLLLRQICPSHLPILPTSARQTLGTRLHEHLLALAAEQFTHHVGTTAAENLPMRRIYQKNGSRPTVTQMYFRPA</sequence>
<feature type="non-terminal residue" evidence="1">
    <location>
        <position position="1"/>
    </location>
</feature>
<dbReference type="Gene3D" id="3.40.630.30">
    <property type="match status" value="1"/>
</dbReference>
<keyword evidence="2" id="KW-1185">Reference proteome</keyword>
<accession>A0ABR6MZT1</accession>
<comment type="caution">
    <text evidence="1">The sequence shown here is derived from an EMBL/GenBank/DDBJ whole genome shotgun (WGS) entry which is preliminary data.</text>
</comment>
<gene>
    <name evidence="1" type="ORF">HNQ10_004322</name>
</gene>
<dbReference type="SUPFAM" id="SSF55729">
    <property type="entry name" value="Acyl-CoA N-acyltransferases (Nat)"/>
    <property type="match status" value="1"/>
</dbReference>
<organism evidence="1 2">
    <name type="scientific">Deinococcus metallilatus</name>
    <dbReference type="NCBI Taxonomy" id="1211322"/>
    <lineage>
        <taxon>Bacteria</taxon>
        <taxon>Thermotogati</taxon>
        <taxon>Deinococcota</taxon>
        <taxon>Deinococci</taxon>
        <taxon>Deinococcales</taxon>
        <taxon>Deinococcaceae</taxon>
        <taxon>Deinococcus</taxon>
    </lineage>
</organism>
<proteinExistence type="predicted"/>
<dbReference type="EMBL" id="JACHFV010000027">
    <property type="protein sequence ID" value="MBB5297449.1"/>
    <property type="molecule type" value="Genomic_DNA"/>
</dbReference>
<reference evidence="1 2" key="1">
    <citation type="submission" date="2020-08" db="EMBL/GenBank/DDBJ databases">
        <title>Genomic Encyclopedia of Type Strains, Phase IV (KMG-IV): sequencing the most valuable type-strain genomes for metagenomic binning, comparative biology and taxonomic classification.</title>
        <authorList>
            <person name="Goeker M."/>
        </authorList>
    </citation>
    <scope>NUCLEOTIDE SEQUENCE [LARGE SCALE GENOMIC DNA]</scope>
    <source>
        <strain evidence="1 2">DSM 105434</strain>
    </source>
</reference>
<evidence type="ECO:0000313" key="2">
    <source>
        <dbReference type="Proteomes" id="UP000536909"/>
    </source>
</evidence>